<dbReference type="Pfam" id="PF13673">
    <property type="entry name" value="Acetyltransf_10"/>
    <property type="match status" value="1"/>
</dbReference>
<dbReference type="Gene3D" id="3.40.630.30">
    <property type="match status" value="1"/>
</dbReference>
<accession>A0AAD4C6E1</accession>
<dbReference type="AlphaFoldDB" id="A0AAD4C6E1"/>
<dbReference type="EMBL" id="WHUW01000002">
    <property type="protein sequence ID" value="KAF8450645.1"/>
    <property type="molecule type" value="Genomic_DNA"/>
</dbReference>
<gene>
    <name evidence="2" type="ORF">L210DRAFT_3469767</name>
</gene>
<name>A0AAD4C6E1_BOLED</name>
<dbReference type="InterPro" id="IPR000182">
    <property type="entry name" value="GNAT_dom"/>
</dbReference>
<dbReference type="PROSITE" id="PS51186">
    <property type="entry name" value="GNAT"/>
    <property type="match status" value="1"/>
</dbReference>
<dbReference type="InterPro" id="IPR016181">
    <property type="entry name" value="Acyl_CoA_acyltransferase"/>
</dbReference>
<keyword evidence="3" id="KW-1185">Reference proteome</keyword>
<organism evidence="2 3">
    <name type="scientific">Boletus edulis BED1</name>
    <dbReference type="NCBI Taxonomy" id="1328754"/>
    <lineage>
        <taxon>Eukaryota</taxon>
        <taxon>Fungi</taxon>
        <taxon>Dikarya</taxon>
        <taxon>Basidiomycota</taxon>
        <taxon>Agaricomycotina</taxon>
        <taxon>Agaricomycetes</taxon>
        <taxon>Agaricomycetidae</taxon>
        <taxon>Boletales</taxon>
        <taxon>Boletineae</taxon>
        <taxon>Boletaceae</taxon>
        <taxon>Boletoideae</taxon>
        <taxon>Boletus</taxon>
    </lineage>
</organism>
<proteinExistence type="predicted"/>
<reference evidence="2" key="1">
    <citation type="submission" date="2019-10" db="EMBL/GenBank/DDBJ databases">
        <authorList>
            <consortium name="DOE Joint Genome Institute"/>
            <person name="Kuo A."/>
            <person name="Miyauchi S."/>
            <person name="Kiss E."/>
            <person name="Drula E."/>
            <person name="Kohler A."/>
            <person name="Sanchez-Garcia M."/>
            <person name="Andreopoulos B."/>
            <person name="Barry K.W."/>
            <person name="Bonito G."/>
            <person name="Buee M."/>
            <person name="Carver A."/>
            <person name="Chen C."/>
            <person name="Cichocki N."/>
            <person name="Clum A."/>
            <person name="Culley D."/>
            <person name="Crous P.W."/>
            <person name="Fauchery L."/>
            <person name="Girlanda M."/>
            <person name="Hayes R."/>
            <person name="Keri Z."/>
            <person name="LaButti K."/>
            <person name="Lipzen A."/>
            <person name="Lombard V."/>
            <person name="Magnuson J."/>
            <person name="Maillard F."/>
            <person name="Morin E."/>
            <person name="Murat C."/>
            <person name="Nolan M."/>
            <person name="Ohm R."/>
            <person name="Pangilinan J."/>
            <person name="Pereira M."/>
            <person name="Perotto S."/>
            <person name="Peter M."/>
            <person name="Riley R."/>
            <person name="Sitrit Y."/>
            <person name="Stielow B."/>
            <person name="Szollosi G."/>
            <person name="Zifcakova L."/>
            <person name="Stursova M."/>
            <person name="Spatafora J.W."/>
            <person name="Tedersoo L."/>
            <person name="Vaario L.-M."/>
            <person name="Yamada A."/>
            <person name="Yan M."/>
            <person name="Wang P."/>
            <person name="Xu J."/>
            <person name="Bruns T."/>
            <person name="Baldrian P."/>
            <person name="Vilgalys R."/>
            <person name="Henrissat B."/>
            <person name="Grigoriev I.V."/>
            <person name="Hibbett D."/>
            <person name="Nagy L.G."/>
            <person name="Martin F.M."/>
        </authorList>
    </citation>
    <scope>NUCLEOTIDE SEQUENCE</scope>
    <source>
        <strain evidence="2">BED1</strain>
    </source>
</reference>
<feature type="domain" description="N-acetyltransferase" evidence="1">
    <location>
        <begin position="17"/>
        <end position="170"/>
    </location>
</feature>
<comment type="caution">
    <text evidence="2">The sequence shown here is derived from an EMBL/GenBank/DDBJ whole genome shotgun (WGS) entry which is preliminary data.</text>
</comment>
<reference evidence="2" key="2">
    <citation type="journal article" date="2020" name="Nat. Commun.">
        <title>Large-scale genome sequencing of mycorrhizal fungi provides insights into the early evolution of symbiotic traits.</title>
        <authorList>
            <person name="Miyauchi S."/>
            <person name="Kiss E."/>
            <person name="Kuo A."/>
            <person name="Drula E."/>
            <person name="Kohler A."/>
            <person name="Sanchez-Garcia M."/>
            <person name="Morin E."/>
            <person name="Andreopoulos B."/>
            <person name="Barry K.W."/>
            <person name="Bonito G."/>
            <person name="Buee M."/>
            <person name="Carver A."/>
            <person name="Chen C."/>
            <person name="Cichocki N."/>
            <person name="Clum A."/>
            <person name="Culley D."/>
            <person name="Crous P.W."/>
            <person name="Fauchery L."/>
            <person name="Girlanda M."/>
            <person name="Hayes R.D."/>
            <person name="Keri Z."/>
            <person name="LaButti K."/>
            <person name="Lipzen A."/>
            <person name="Lombard V."/>
            <person name="Magnuson J."/>
            <person name="Maillard F."/>
            <person name="Murat C."/>
            <person name="Nolan M."/>
            <person name="Ohm R.A."/>
            <person name="Pangilinan J."/>
            <person name="Pereira M.F."/>
            <person name="Perotto S."/>
            <person name="Peter M."/>
            <person name="Pfister S."/>
            <person name="Riley R."/>
            <person name="Sitrit Y."/>
            <person name="Stielow J.B."/>
            <person name="Szollosi G."/>
            <person name="Zifcakova L."/>
            <person name="Stursova M."/>
            <person name="Spatafora J.W."/>
            <person name="Tedersoo L."/>
            <person name="Vaario L.M."/>
            <person name="Yamada A."/>
            <person name="Yan M."/>
            <person name="Wang P."/>
            <person name="Xu J."/>
            <person name="Bruns T."/>
            <person name="Baldrian P."/>
            <person name="Vilgalys R."/>
            <person name="Dunand C."/>
            <person name="Henrissat B."/>
            <person name="Grigoriev I.V."/>
            <person name="Hibbett D."/>
            <person name="Nagy L.G."/>
            <person name="Martin F.M."/>
        </authorList>
    </citation>
    <scope>NUCLEOTIDE SEQUENCE</scope>
    <source>
        <strain evidence="2">BED1</strain>
    </source>
</reference>
<sequence>MSNPDTSSGTLPSHEIIVIPPSGHQDRLLLLDQCIHVRIDVFVHEQQFSLDVEVDEHDPIATHFLLRLVPSLTPIGTIRAYRAEGEKYYKLSRLAVLKPYRKYHFGRDLVLALHRWVNEDAIRSGLQVARVVCHSQLPVKGFYAKYGYQPEGDEFDEDGAPHQKMVAYPS</sequence>
<evidence type="ECO:0000313" key="2">
    <source>
        <dbReference type="EMBL" id="KAF8450645.1"/>
    </source>
</evidence>
<dbReference type="SUPFAM" id="SSF55729">
    <property type="entry name" value="Acyl-CoA N-acyltransferases (Nat)"/>
    <property type="match status" value="1"/>
</dbReference>
<evidence type="ECO:0000259" key="1">
    <source>
        <dbReference type="PROSITE" id="PS51186"/>
    </source>
</evidence>
<dbReference type="GO" id="GO:0016747">
    <property type="term" value="F:acyltransferase activity, transferring groups other than amino-acyl groups"/>
    <property type="evidence" value="ECO:0007669"/>
    <property type="project" value="InterPro"/>
</dbReference>
<protein>
    <submittedName>
        <fullName evidence="2">Acyl-CoA N-acyltransferase</fullName>
    </submittedName>
</protein>
<evidence type="ECO:0000313" key="3">
    <source>
        <dbReference type="Proteomes" id="UP001194468"/>
    </source>
</evidence>
<dbReference type="Proteomes" id="UP001194468">
    <property type="component" value="Unassembled WGS sequence"/>
</dbReference>